<keyword evidence="7 8" id="KW-0472">Membrane</keyword>
<protein>
    <recommendedName>
        <fullName evidence="12">Mitochondrial carrier protein</fullName>
    </recommendedName>
</protein>
<feature type="repeat" description="Solcar" evidence="8">
    <location>
        <begin position="333"/>
        <end position="417"/>
    </location>
</feature>
<accession>A0A9R0Y3U4</accession>
<evidence type="ECO:0000256" key="4">
    <source>
        <dbReference type="ARBA" id="ARBA00022692"/>
    </source>
</evidence>
<evidence type="ECO:0000313" key="11">
    <source>
        <dbReference type="Proteomes" id="UP000324705"/>
    </source>
</evidence>
<dbReference type="Gene3D" id="1.50.40.10">
    <property type="entry name" value="Mitochondrial carrier domain"/>
    <property type="match status" value="2"/>
</dbReference>
<evidence type="ECO:0000256" key="1">
    <source>
        <dbReference type="ARBA" id="ARBA00004141"/>
    </source>
</evidence>
<evidence type="ECO:0000256" key="8">
    <source>
        <dbReference type="PROSITE-ProRule" id="PRU00282"/>
    </source>
</evidence>
<evidence type="ECO:0000256" key="9">
    <source>
        <dbReference type="SAM" id="MobiDB-lite"/>
    </source>
</evidence>
<dbReference type="Pfam" id="PF00153">
    <property type="entry name" value="Mito_carr"/>
    <property type="match status" value="3"/>
</dbReference>
<evidence type="ECO:0000256" key="2">
    <source>
        <dbReference type="ARBA" id="ARBA00006375"/>
    </source>
</evidence>
<proteinExistence type="inferred from homology"/>
<dbReference type="PROSITE" id="PS50920">
    <property type="entry name" value="SOLCAR"/>
    <property type="match status" value="2"/>
</dbReference>
<keyword evidence="3" id="KW-0813">Transport</keyword>
<feature type="region of interest" description="Disordered" evidence="9">
    <location>
        <begin position="575"/>
        <end position="594"/>
    </location>
</feature>
<dbReference type="Proteomes" id="UP000324705">
    <property type="component" value="Chromosome 6A"/>
</dbReference>
<comment type="similarity">
    <text evidence="2">Belongs to the mitochondrial carrier (TC 2.A.29) family.</text>
</comment>
<organism evidence="10 11">
    <name type="scientific">Triticum turgidum subsp. durum</name>
    <name type="common">Durum wheat</name>
    <name type="synonym">Triticum durum</name>
    <dbReference type="NCBI Taxonomy" id="4567"/>
    <lineage>
        <taxon>Eukaryota</taxon>
        <taxon>Viridiplantae</taxon>
        <taxon>Streptophyta</taxon>
        <taxon>Embryophyta</taxon>
        <taxon>Tracheophyta</taxon>
        <taxon>Spermatophyta</taxon>
        <taxon>Magnoliopsida</taxon>
        <taxon>Liliopsida</taxon>
        <taxon>Poales</taxon>
        <taxon>Poaceae</taxon>
        <taxon>BOP clade</taxon>
        <taxon>Pooideae</taxon>
        <taxon>Triticodae</taxon>
        <taxon>Triticeae</taxon>
        <taxon>Triticinae</taxon>
        <taxon>Triticum</taxon>
    </lineage>
</organism>
<keyword evidence="11" id="KW-1185">Reference proteome</keyword>
<dbReference type="InterPro" id="IPR023395">
    <property type="entry name" value="MCP_dom_sf"/>
</dbReference>
<dbReference type="Gramene" id="TRITD6Av1G156730.1">
    <property type="protein sequence ID" value="TRITD6Av1G156730.1"/>
    <property type="gene ID" value="TRITD6Av1G156730"/>
</dbReference>
<keyword evidence="5" id="KW-0677">Repeat</keyword>
<evidence type="ECO:0000256" key="3">
    <source>
        <dbReference type="ARBA" id="ARBA00022448"/>
    </source>
</evidence>
<evidence type="ECO:0000256" key="7">
    <source>
        <dbReference type="ARBA" id="ARBA00023136"/>
    </source>
</evidence>
<gene>
    <name evidence="10" type="ORF">TRITD_6Av1G156730</name>
</gene>
<dbReference type="InterPro" id="IPR018108">
    <property type="entry name" value="MCP_transmembrane"/>
</dbReference>
<evidence type="ECO:0000313" key="10">
    <source>
        <dbReference type="EMBL" id="VAI47725.1"/>
    </source>
</evidence>
<dbReference type="SUPFAM" id="SSF103506">
    <property type="entry name" value="Mitochondrial carrier"/>
    <property type="match status" value="1"/>
</dbReference>
<evidence type="ECO:0000256" key="5">
    <source>
        <dbReference type="ARBA" id="ARBA00022737"/>
    </source>
</evidence>
<evidence type="ECO:0000256" key="6">
    <source>
        <dbReference type="ARBA" id="ARBA00022989"/>
    </source>
</evidence>
<evidence type="ECO:0008006" key="12">
    <source>
        <dbReference type="Google" id="ProtNLM"/>
    </source>
</evidence>
<feature type="repeat" description="Solcar" evidence="8">
    <location>
        <begin position="426"/>
        <end position="509"/>
    </location>
</feature>
<dbReference type="FunFam" id="1.50.40.10:FF:000162">
    <property type="entry name" value="Mitochondrial substrate carrier protein-like"/>
    <property type="match status" value="1"/>
</dbReference>
<dbReference type="GO" id="GO:0016020">
    <property type="term" value="C:membrane"/>
    <property type="evidence" value="ECO:0007669"/>
    <property type="project" value="UniProtKB-SubCell"/>
</dbReference>
<dbReference type="EMBL" id="LT934121">
    <property type="protein sequence ID" value="VAI47725.1"/>
    <property type="molecule type" value="Genomic_DNA"/>
</dbReference>
<keyword evidence="6" id="KW-1133">Transmembrane helix</keyword>
<dbReference type="AlphaFoldDB" id="A0A9R0Y3U4"/>
<dbReference type="PANTHER" id="PTHR45667">
    <property type="entry name" value="S-ADENOSYLMETHIONINE MITOCHONDRIAL CARRIER PROTEIN"/>
    <property type="match status" value="1"/>
</dbReference>
<keyword evidence="4 8" id="KW-0812">Transmembrane</keyword>
<sequence>MSSNRRASKARKSTTNYYRLPFDKHRLFDPDAFLSKDRCANQSQSTQSGSRHTDKLFTTPQLVSALTGIWNLVGHPESSGTTDQRSVSEDILHTEDPVCFTRDREGHTLTSCSESSTGLNSQTCLSTPKSIHEDLRLLKKMLMLRSRSNMIGASATWRHMHLTSKLGNMHYQNIYPMQTKKLGACATSSSMEIKEGDCFGRGDNCCNQTGDMPAEQCTSSSEEDNITYACENSLHDEKLNTEVSREYSNMSACSSEQVCKEARIMLENQISSTCEHIRPEGLTCTSCVVGDAIVNPPNVHQYTYGEDVSQQHFVDKRSSEFESSLGHRFHGPVGANKHAAAGALAGTVVSISLHPVDTVKTIIQANSSGQSSFYHILRRTLVERGVLGLYGGLASKIACSAPISAIYTLTYEIVKGSLLPTLPKDYHSIAHCAAGGCSSIATSFIFTPSECIKQQMQVGSQYQNCWKALVGCLQRGGIASLYAGWGAVLCRNIPHSIVKFYAYESLKQFLLNASPANAKLNSGQTLICGGFAGSTAALFTNPFDVVKTRVQLQIILQEQARPKIQTTSVQASLTRQKSLKDQAETRQGISPGMQARPQTKQTLNALRAKSFLEGEEFKIENKPFPESKALSPVRKYEGVLHALAHIFEQEGLRGLYRSCNKLVYIIFGYVGIRQPHLGINLFLAGGKGVTELLTLMFHGCWEGESLGPRRRSPFEKNFKVKRAWLGVILEWMTDREVAPGCARVRTKTGVGLWGQSSSCRA</sequence>
<comment type="subcellular location">
    <subcellularLocation>
        <location evidence="1">Membrane</location>
        <topology evidence="1">Multi-pass membrane protein</topology>
    </subcellularLocation>
</comment>
<reference evidence="10 11" key="1">
    <citation type="submission" date="2017-09" db="EMBL/GenBank/DDBJ databases">
        <authorList>
            <consortium name="International Durum Wheat Genome Sequencing Consortium (IDWGSC)"/>
            <person name="Milanesi L."/>
        </authorList>
    </citation>
    <scope>NUCLEOTIDE SEQUENCE [LARGE SCALE GENOMIC DNA]</scope>
    <source>
        <strain evidence="11">cv. Svevo</strain>
    </source>
</reference>
<name>A0A9R0Y3U4_TRITD</name>